<comment type="caution">
    <text evidence="8">The sequence shown here is derived from an EMBL/GenBank/DDBJ whole genome shotgun (WGS) entry which is preliminary data.</text>
</comment>
<keyword evidence="4" id="KW-0539">Nucleus</keyword>
<dbReference type="AlphaFoldDB" id="A0A8T9BV96"/>
<dbReference type="SUPFAM" id="SSF47113">
    <property type="entry name" value="Histone-fold"/>
    <property type="match status" value="1"/>
</dbReference>
<dbReference type="InterPro" id="IPR009072">
    <property type="entry name" value="Histone-fold"/>
</dbReference>
<comment type="subcellular location">
    <subcellularLocation>
        <location evidence="1">Nucleus</location>
    </subcellularLocation>
</comment>
<name>A0A8T9BV96_9HELO</name>
<dbReference type="InterPro" id="IPR003195">
    <property type="entry name" value="TFIID_TAF13"/>
</dbReference>
<evidence type="ECO:0000256" key="4">
    <source>
        <dbReference type="ARBA" id="ARBA00023242"/>
    </source>
</evidence>
<dbReference type="PANTHER" id="PTHR11380">
    <property type="entry name" value="TRANSCRIPTION INITIATION FACTOR TFIID/SUPT3-RELATED"/>
    <property type="match status" value="1"/>
</dbReference>
<protein>
    <recommendedName>
        <fullName evidence="6">Transcription initiation factor TFIID subunit 13</fullName>
    </recommendedName>
</protein>
<dbReference type="GO" id="GO:0051123">
    <property type="term" value="P:RNA polymerase II preinitiation complex assembly"/>
    <property type="evidence" value="ECO:0007669"/>
    <property type="project" value="TreeGrafter"/>
</dbReference>
<proteinExistence type="inferred from homology"/>
<dbReference type="EMBL" id="QGMK01002363">
    <property type="protein sequence ID" value="TVY59287.1"/>
    <property type="molecule type" value="Genomic_DNA"/>
</dbReference>
<evidence type="ECO:0000313" key="8">
    <source>
        <dbReference type="EMBL" id="TVY59287.1"/>
    </source>
</evidence>
<sequence length="169" mass="18616">MEPRARAGKNRGQQQFSDQERSVLALTSAVNTLLTAHGDVGIPRDGPRDVSNLPLESTKRLLDDYITDFITELCFEAARAAQLAGRQKIKIDDIKFACRKNPRYLGKIQEIFAKRDEIDRAKKLLDPNDDKITKSNVKAVEETLGADDDEDLDDAKTVGGRSTGTGAGK</sequence>
<evidence type="ECO:0000256" key="6">
    <source>
        <dbReference type="ARBA" id="ARBA00040136"/>
    </source>
</evidence>
<evidence type="ECO:0000256" key="1">
    <source>
        <dbReference type="ARBA" id="ARBA00004123"/>
    </source>
</evidence>
<dbReference type="Gene3D" id="1.10.20.10">
    <property type="entry name" value="Histone, subunit A"/>
    <property type="match status" value="1"/>
</dbReference>
<keyword evidence="3" id="KW-0804">Transcription</keyword>
<evidence type="ECO:0000256" key="3">
    <source>
        <dbReference type="ARBA" id="ARBA00023163"/>
    </source>
</evidence>
<keyword evidence="2" id="KW-0805">Transcription regulation</keyword>
<dbReference type="OrthoDB" id="10266074at2759"/>
<keyword evidence="9" id="KW-1185">Reference proteome</keyword>
<reference evidence="8 9" key="1">
    <citation type="submission" date="2018-05" db="EMBL/GenBank/DDBJ databases">
        <title>Genome sequencing and assembly of the regulated plant pathogen Lachnellula willkommii and related sister species for the development of diagnostic species identification markers.</title>
        <authorList>
            <person name="Giroux E."/>
            <person name="Bilodeau G."/>
        </authorList>
    </citation>
    <scope>NUCLEOTIDE SEQUENCE [LARGE SCALE GENOMIC DNA]</scope>
    <source>
        <strain evidence="8 9">CBS 268.59</strain>
    </source>
</reference>
<organism evidence="8 9">
    <name type="scientific">Lachnellula suecica</name>
    <dbReference type="NCBI Taxonomy" id="602035"/>
    <lineage>
        <taxon>Eukaryota</taxon>
        <taxon>Fungi</taxon>
        <taxon>Dikarya</taxon>
        <taxon>Ascomycota</taxon>
        <taxon>Pezizomycotina</taxon>
        <taxon>Leotiomycetes</taxon>
        <taxon>Helotiales</taxon>
        <taxon>Lachnaceae</taxon>
        <taxon>Lachnellula</taxon>
    </lineage>
</organism>
<evidence type="ECO:0000256" key="5">
    <source>
        <dbReference type="ARBA" id="ARBA00038392"/>
    </source>
</evidence>
<feature type="compositionally biased region" description="Acidic residues" evidence="7">
    <location>
        <begin position="144"/>
        <end position="153"/>
    </location>
</feature>
<dbReference type="PANTHER" id="PTHR11380:SF5">
    <property type="entry name" value="TRANSCRIPTION INITIATION FACTOR TFIID SUBUNIT 13"/>
    <property type="match status" value="1"/>
</dbReference>
<evidence type="ECO:0000256" key="7">
    <source>
        <dbReference type="SAM" id="MobiDB-lite"/>
    </source>
</evidence>
<accession>A0A8T9BV96</accession>
<comment type="similarity">
    <text evidence="5">Belongs to the TAF13 family.</text>
</comment>
<dbReference type="Pfam" id="PF02269">
    <property type="entry name" value="TFIID-18kDa"/>
    <property type="match status" value="1"/>
</dbReference>
<dbReference type="GO" id="GO:0046982">
    <property type="term" value="F:protein heterodimerization activity"/>
    <property type="evidence" value="ECO:0007669"/>
    <property type="project" value="InterPro"/>
</dbReference>
<dbReference type="Proteomes" id="UP000469558">
    <property type="component" value="Unassembled WGS sequence"/>
</dbReference>
<gene>
    <name evidence="8" type="primary">TAF13</name>
    <name evidence="8" type="ORF">LSUE1_G008090</name>
</gene>
<evidence type="ECO:0000256" key="2">
    <source>
        <dbReference type="ARBA" id="ARBA00023015"/>
    </source>
</evidence>
<dbReference type="GO" id="GO:0005669">
    <property type="term" value="C:transcription factor TFIID complex"/>
    <property type="evidence" value="ECO:0007669"/>
    <property type="project" value="TreeGrafter"/>
</dbReference>
<feature type="region of interest" description="Disordered" evidence="7">
    <location>
        <begin position="143"/>
        <end position="169"/>
    </location>
</feature>
<evidence type="ECO:0000313" key="9">
    <source>
        <dbReference type="Proteomes" id="UP000469558"/>
    </source>
</evidence>